<dbReference type="AlphaFoldDB" id="A0A679JBK2"/>
<sequence length="142" mass="15965">MDRSLHPTEWKPQETTGKRWQASLPLIGEVPRPSPMERAVVHRLTFSQALLDAAKHSGMEDWDIADKIHISHGYMSKFMRSVGQQWAKRLVAFMQVTGSLSPLQWIADQMGCDITVRHALSAELAAARALIAEHERRGGRLA</sequence>
<dbReference type="EMBL" id="LR743507">
    <property type="protein sequence ID" value="CAA2106085.1"/>
    <property type="molecule type" value="Genomic_DNA"/>
</dbReference>
<organism evidence="1">
    <name type="scientific">Variovorax paradoxus</name>
    <dbReference type="NCBI Taxonomy" id="34073"/>
    <lineage>
        <taxon>Bacteria</taxon>
        <taxon>Pseudomonadati</taxon>
        <taxon>Pseudomonadota</taxon>
        <taxon>Betaproteobacteria</taxon>
        <taxon>Burkholderiales</taxon>
        <taxon>Comamonadaceae</taxon>
        <taxon>Variovorax</taxon>
    </lineage>
</organism>
<name>A0A679JBK2_VARPD</name>
<evidence type="ECO:0000313" key="1">
    <source>
        <dbReference type="EMBL" id="CAA2106085.1"/>
    </source>
</evidence>
<accession>A0A679JBK2</accession>
<gene>
    <name evidence="1" type="ORF">VVAX_03573</name>
</gene>
<proteinExistence type="predicted"/>
<reference evidence="1" key="1">
    <citation type="submission" date="2019-12" db="EMBL/GenBank/DDBJ databases">
        <authorList>
            <person name="Cremers G."/>
        </authorList>
    </citation>
    <scope>NUCLEOTIDE SEQUENCE</scope>
    <source>
        <strain evidence="1">Vvax</strain>
    </source>
</reference>
<protein>
    <submittedName>
        <fullName evidence="1">Uncharacterized protein</fullName>
    </submittedName>
</protein>